<accession>A0A6A4WUW4</accession>
<dbReference type="Proteomes" id="UP000440578">
    <property type="component" value="Unassembled WGS sequence"/>
</dbReference>
<organism evidence="1 2">
    <name type="scientific">Amphibalanus amphitrite</name>
    <name type="common">Striped barnacle</name>
    <name type="synonym">Balanus amphitrite</name>
    <dbReference type="NCBI Taxonomy" id="1232801"/>
    <lineage>
        <taxon>Eukaryota</taxon>
        <taxon>Metazoa</taxon>
        <taxon>Ecdysozoa</taxon>
        <taxon>Arthropoda</taxon>
        <taxon>Crustacea</taxon>
        <taxon>Multicrustacea</taxon>
        <taxon>Cirripedia</taxon>
        <taxon>Thoracica</taxon>
        <taxon>Thoracicalcarea</taxon>
        <taxon>Balanomorpha</taxon>
        <taxon>Balanoidea</taxon>
        <taxon>Balanidae</taxon>
        <taxon>Amphibalaninae</taxon>
        <taxon>Amphibalanus</taxon>
    </lineage>
</organism>
<comment type="caution">
    <text evidence="1">The sequence shown here is derived from an EMBL/GenBank/DDBJ whole genome shotgun (WGS) entry which is preliminary data.</text>
</comment>
<name>A0A6A4WUW4_AMPAM</name>
<reference evidence="1 2" key="1">
    <citation type="submission" date="2019-07" db="EMBL/GenBank/DDBJ databases">
        <title>Draft genome assembly of a fouling barnacle, Amphibalanus amphitrite (Darwin, 1854): The first reference genome for Thecostraca.</title>
        <authorList>
            <person name="Kim W."/>
        </authorList>
    </citation>
    <scope>NUCLEOTIDE SEQUENCE [LARGE SCALE GENOMIC DNA]</scope>
    <source>
        <strain evidence="1">SNU_AA5</strain>
        <tissue evidence="1">Soma without cirri and trophi</tissue>
    </source>
</reference>
<dbReference type="EMBL" id="VIIS01000297">
    <property type="protein sequence ID" value="KAF0310615.1"/>
    <property type="molecule type" value="Genomic_DNA"/>
</dbReference>
<evidence type="ECO:0000313" key="1">
    <source>
        <dbReference type="EMBL" id="KAF0310615.1"/>
    </source>
</evidence>
<gene>
    <name evidence="1" type="ORF">FJT64_018411</name>
</gene>
<evidence type="ECO:0000313" key="2">
    <source>
        <dbReference type="Proteomes" id="UP000440578"/>
    </source>
</evidence>
<keyword evidence="2" id="KW-1185">Reference proteome</keyword>
<proteinExistence type="predicted"/>
<sequence>MYQQVLEEHDEEWQARQLRFLADIVGFQKYVRNPPPPFPDSGAATAATSSRAAATATSSHAAATATSSTGATPASTAATSRAITVDHYNIPGFAEVDQLAQSLVSLVDVDGLVLHSMQVERLHQLWRRLHAHDRGRTVSTSIRSACVTRMHNYWRVGRRLGAMAGN</sequence>
<protein>
    <submittedName>
        <fullName evidence="1">Uncharacterized protein</fullName>
    </submittedName>
</protein>
<dbReference type="AlphaFoldDB" id="A0A6A4WUW4"/>